<accession>A0A6J4LGK2</accession>
<sequence length="140" mass="15673">MRILRLLALACALVAGDRSLAAQDTPEQQEVRAVVDRMFDAMRAGDSTALRPLFHPSARLQSAAVREGRTVLRGDSIDPFIRAVGTPHEKVWDERISDVEIRVDGPLATAWMNYAFYLGDHFSHCGVNAFQFVRMESGWQ</sequence>
<proteinExistence type="predicted"/>
<name>A0A6J4LGK2_9BACT</name>
<feature type="non-terminal residue" evidence="2">
    <location>
        <position position="140"/>
    </location>
</feature>
<protein>
    <submittedName>
        <fullName evidence="2">Uncharacterized protein</fullName>
    </submittedName>
</protein>
<dbReference type="InterPro" id="IPR039437">
    <property type="entry name" value="FrzH/put_lumazine-bd"/>
</dbReference>
<feature type="chain" id="PRO_5027113094" evidence="1">
    <location>
        <begin position="22"/>
        <end position="140"/>
    </location>
</feature>
<keyword evidence="1" id="KW-0732">Signal</keyword>
<dbReference type="InterPro" id="IPR032710">
    <property type="entry name" value="NTF2-like_dom_sf"/>
</dbReference>
<feature type="signal peptide" evidence="1">
    <location>
        <begin position="1"/>
        <end position="21"/>
    </location>
</feature>
<evidence type="ECO:0000256" key="1">
    <source>
        <dbReference type="SAM" id="SignalP"/>
    </source>
</evidence>
<dbReference type="Gene3D" id="3.10.450.50">
    <property type="match status" value="1"/>
</dbReference>
<dbReference type="Pfam" id="PF12893">
    <property type="entry name" value="Lumazine_bd_2"/>
    <property type="match status" value="1"/>
</dbReference>
<dbReference type="SUPFAM" id="SSF54427">
    <property type="entry name" value="NTF2-like"/>
    <property type="match status" value="1"/>
</dbReference>
<reference evidence="2" key="1">
    <citation type="submission" date="2020-02" db="EMBL/GenBank/DDBJ databases">
        <authorList>
            <person name="Meier V. D."/>
        </authorList>
    </citation>
    <scope>NUCLEOTIDE SEQUENCE</scope>
    <source>
        <strain evidence="2">AVDCRST_MAG89</strain>
    </source>
</reference>
<organism evidence="2">
    <name type="scientific">uncultured Gemmatimonadota bacterium</name>
    <dbReference type="NCBI Taxonomy" id="203437"/>
    <lineage>
        <taxon>Bacteria</taxon>
        <taxon>Pseudomonadati</taxon>
        <taxon>Gemmatimonadota</taxon>
        <taxon>environmental samples</taxon>
    </lineage>
</organism>
<gene>
    <name evidence="2" type="ORF">AVDCRST_MAG89-2188</name>
</gene>
<evidence type="ECO:0000313" key="2">
    <source>
        <dbReference type="EMBL" id="CAA9332263.1"/>
    </source>
</evidence>
<dbReference type="AlphaFoldDB" id="A0A6J4LGK2"/>
<dbReference type="EMBL" id="CADCTV010000464">
    <property type="protein sequence ID" value="CAA9332263.1"/>
    <property type="molecule type" value="Genomic_DNA"/>
</dbReference>